<organism evidence="4 5">
    <name type="scientific">Tripterygium wilfordii</name>
    <name type="common">Thunder God vine</name>
    <dbReference type="NCBI Taxonomy" id="458696"/>
    <lineage>
        <taxon>Eukaryota</taxon>
        <taxon>Viridiplantae</taxon>
        <taxon>Streptophyta</taxon>
        <taxon>Embryophyta</taxon>
        <taxon>Tracheophyta</taxon>
        <taxon>Spermatophyta</taxon>
        <taxon>Magnoliopsida</taxon>
        <taxon>eudicotyledons</taxon>
        <taxon>Gunneridae</taxon>
        <taxon>Pentapetalae</taxon>
        <taxon>rosids</taxon>
        <taxon>fabids</taxon>
        <taxon>Celastrales</taxon>
        <taxon>Celastraceae</taxon>
        <taxon>Tripterygium</taxon>
    </lineage>
</organism>
<gene>
    <name evidence="4" type="ORF">HS088_TW15G00795</name>
</gene>
<accession>A0A7J7CMJ0</accession>
<dbReference type="InParanoid" id="A0A7J7CMJ0"/>
<feature type="repeat" description="PPR" evidence="3">
    <location>
        <begin position="119"/>
        <end position="153"/>
    </location>
</feature>
<feature type="repeat" description="PPR" evidence="3">
    <location>
        <begin position="84"/>
        <end position="118"/>
    </location>
</feature>
<evidence type="ECO:0000313" key="4">
    <source>
        <dbReference type="EMBL" id="KAF5735293.1"/>
    </source>
</evidence>
<dbReference type="Pfam" id="PF13041">
    <property type="entry name" value="PPR_2"/>
    <property type="match status" value="2"/>
</dbReference>
<keyword evidence="2" id="KW-0677">Repeat</keyword>
<reference evidence="4 5" key="1">
    <citation type="journal article" date="2020" name="Nat. Commun.">
        <title>Genome of Tripterygium wilfordii and identification of cytochrome P450 involved in triptolide biosynthesis.</title>
        <authorList>
            <person name="Tu L."/>
            <person name="Su P."/>
            <person name="Zhang Z."/>
            <person name="Gao L."/>
            <person name="Wang J."/>
            <person name="Hu T."/>
            <person name="Zhou J."/>
            <person name="Zhang Y."/>
            <person name="Zhao Y."/>
            <person name="Liu Y."/>
            <person name="Song Y."/>
            <person name="Tong Y."/>
            <person name="Lu Y."/>
            <person name="Yang J."/>
            <person name="Xu C."/>
            <person name="Jia M."/>
            <person name="Peters R.J."/>
            <person name="Huang L."/>
            <person name="Gao W."/>
        </authorList>
    </citation>
    <scope>NUCLEOTIDE SEQUENCE [LARGE SCALE GENOMIC DNA]</scope>
    <source>
        <strain evidence="5">cv. XIE 37</strain>
        <tissue evidence="4">Leaf</tissue>
    </source>
</reference>
<keyword evidence="5" id="KW-1185">Reference proteome</keyword>
<dbReference type="Pfam" id="PF01535">
    <property type="entry name" value="PPR"/>
    <property type="match status" value="1"/>
</dbReference>
<sequence>MQRVKAERTYRLSDEFFYNVIKVYGNMAGRIKAAIDTLFDMPSFGCRPSVRTFNFVLNLLVCAQLFDVVHEVYVGAPKLGIAIDACCLNILIKGLCKSGNMDAAFYVLDEFPKQKCMPNVRTYSTLMRGLCENGRVEEAIKLLDRMESEGIDADTITFNVLISGLRKQGRVEEGVNLLNGMKRKGCEPDAGSYHEVLYTLLDAKKIVEAKELMSRMILVGASPSFVSYKKLIHGLCEEKLPGDVDWALKQMVKQGFVPKMGMWKQILWSTVSRNDTASCIVFDTIIGNYAGGT</sequence>
<dbReference type="InterPro" id="IPR011990">
    <property type="entry name" value="TPR-like_helical_dom_sf"/>
</dbReference>
<comment type="similarity">
    <text evidence="1">Belongs to the PPR family. P subfamily.</text>
</comment>
<dbReference type="Proteomes" id="UP000593562">
    <property type="component" value="Unassembled WGS sequence"/>
</dbReference>
<evidence type="ECO:0000256" key="2">
    <source>
        <dbReference type="ARBA" id="ARBA00022737"/>
    </source>
</evidence>
<dbReference type="NCBIfam" id="TIGR00756">
    <property type="entry name" value="PPR"/>
    <property type="match status" value="3"/>
</dbReference>
<feature type="repeat" description="PPR" evidence="3">
    <location>
        <begin position="154"/>
        <end position="188"/>
    </location>
</feature>
<dbReference type="InterPro" id="IPR050667">
    <property type="entry name" value="PPR-containing_protein"/>
</dbReference>
<evidence type="ECO:0000256" key="3">
    <source>
        <dbReference type="PROSITE-ProRule" id="PRU00708"/>
    </source>
</evidence>
<dbReference type="PANTHER" id="PTHR47939">
    <property type="entry name" value="MEMBRANE-ASSOCIATED SALT-INDUCIBLE PROTEIN-LIKE"/>
    <property type="match status" value="1"/>
</dbReference>
<dbReference type="EMBL" id="JAAARO010000015">
    <property type="protein sequence ID" value="KAF5735293.1"/>
    <property type="molecule type" value="Genomic_DNA"/>
</dbReference>
<dbReference type="AlphaFoldDB" id="A0A7J7CMJ0"/>
<dbReference type="Gene3D" id="1.25.40.10">
    <property type="entry name" value="Tetratricopeptide repeat domain"/>
    <property type="match status" value="2"/>
</dbReference>
<dbReference type="InterPro" id="IPR002885">
    <property type="entry name" value="PPR_rpt"/>
</dbReference>
<name>A0A7J7CMJ0_TRIWF</name>
<evidence type="ECO:0000256" key="1">
    <source>
        <dbReference type="ARBA" id="ARBA00007626"/>
    </source>
</evidence>
<comment type="caution">
    <text evidence="4">The sequence shown here is derived from an EMBL/GenBank/DDBJ whole genome shotgun (WGS) entry which is preliminary data.</text>
</comment>
<proteinExistence type="inferred from homology"/>
<protein>
    <submittedName>
        <fullName evidence="4">Putative pentatricopeptide repeat-containing protein</fullName>
    </submittedName>
</protein>
<evidence type="ECO:0000313" key="5">
    <source>
        <dbReference type="Proteomes" id="UP000593562"/>
    </source>
</evidence>
<feature type="repeat" description="PPR" evidence="3">
    <location>
        <begin position="224"/>
        <end position="258"/>
    </location>
</feature>
<dbReference type="PANTHER" id="PTHR47939:SF14">
    <property type="entry name" value="PENTATRICOPEPTIDE REPEAT-CONTAINING PROTEIN MITOCHONDRIAL"/>
    <property type="match status" value="1"/>
</dbReference>
<dbReference type="PROSITE" id="PS51375">
    <property type="entry name" value="PPR"/>
    <property type="match status" value="4"/>
</dbReference>